<evidence type="ECO:0008006" key="4">
    <source>
        <dbReference type="Google" id="ProtNLM"/>
    </source>
</evidence>
<evidence type="ECO:0000313" key="2">
    <source>
        <dbReference type="EMBL" id="MCF1714794.1"/>
    </source>
</evidence>
<dbReference type="Gene3D" id="3.40.50.1110">
    <property type="entry name" value="SGNH hydrolase"/>
    <property type="match status" value="1"/>
</dbReference>
<dbReference type="SUPFAM" id="SSF52266">
    <property type="entry name" value="SGNH hydrolase"/>
    <property type="match status" value="1"/>
</dbReference>
<feature type="transmembrane region" description="Helical" evidence="1">
    <location>
        <begin position="14"/>
        <end position="36"/>
    </location>
</feature>
<evidence type="ECO:0000256" key="1">
    <source>
        <dbReference type="SAM" id="Phobius"/>
    </source>
</evidence>
<keyword evidence="3" id="KW-1185">Reference proteome</keyword>
<dbReference type="InterPro" id="IPR036514">
    <property type="entry name" value="SGNH_hydro_sf"/>
</dbReference>
<dbReference type="EMBL" id="JAKEVY010000002">
    <property type="protein sequence ID" value="MCF1714794.1"/>
    <property type="molecule type" value="Genomic_DNA"/>
</dbReference>
<dbReference type="RefSeq" id="WP_234865747.1">
    <property type="nucleotide sequence ID" value="NZ_JAKEVY010000002.1"/>
</dbReference>
<gene>
    <name evidence="2" type="ORF">L0U88_09170</name>
</gene>
<organism evidence="2 3">
    <name type="scientific">Flavihumibacter fluminis</name>
    <dbReference type="NCBI Taxonomy" id="2909236"/>
    <lineage>
        <taxon>Bacteria</taxon>
        <taxon>Pseudomonadati</taxon>
        <taxon>Bacteroidota</taxon>
        <taxon>Chitinophagia</taxon>
        <taxon>Chitinophagales</taxon>
        <taxon>Chitinophagaceae</taxon>
        <taxon>Flavihumibacter</taxon>
    </lineage>
</organism>
<comment type="caution">
    <text evidence="2">The sequence shown here is derived from an EMBL/GenBank/DDBJ whole genome shotgun (WGS) entry which is preliminary data.</text>
</comment>
<keyword evidence="1" id="KW-0472">Membrane</keyword>
<evidence type="ECO:0000313" key="3">
    <source>
        <dbReference type="Proteomes" id="UP001200145"/>
    </source>
</evidence>
<dbReference type="Proteomes" id="UP001200145">
    <property type="component" value="Unassembled WGS sequence"/>
</dbReference>
<keyword evidence="1" id="KW-1133">Transmembrane helix</keyword>
<name>A0ABS9BGH8_9BACT</name>
<protein>
    <recommendedName>
        <fullName evidence="4">GDSL-like lipase/acylhydrolase family protein</fullName>
    </recommendedName>
</protein>
<sequence>MLNQLVANPGFKKFLVRLVIFLVVLFAIDFVVGNVLRKLYFQQKSGPDYETIYAMEKSTEDLMVFGSSRARNHYHPKAFEEALGMSFYNAGRNGNFILYSNAVAQAVLKRHQPKIVILDIVGHEFEYYAPNYEKLSVLLPFYKTHPEIRSTVKLRGEFEPVKLWFQMYPFNSTLLSIGLGNTEFYNKKDPIIKGYSPINRELNHEPVVDTINLNYEIDTVQVRSYETFIQNCKKAGVQLYVVCSPYFNKFPVRDKSIVLAEEIARKYDVPFWDHSQDPAYSGNPKNFYDIRHLNEPASLRFSYMLAEKIKSADGKLATRP</sequence>
<proteinExistence type="predicted"/>
<accession>A0ABS9BGH8</accession>
<keyword evidence="1" id="KW-0812">Transmembrane</keyword>
<reference evidence="2 3" key="1">
    <citation type="submission" date="2022-01" db="EMBL/GenBank/DDBJ databases">
        <title>Flavihumibacter sp. nov., isolated from sediment of a river.</title>
        <authorList>
            <person name="Liu H."/>
        </authorList>
    </citation>
    <scope>NUCLEOTIDE SEQUENCE [LARGE SCALE GENOMIC DNA]</scope>
    <source>
        <strain evidence="2 3">RY-1</strain>
    </source>
</reference>